<dbReference type="GO" id="GO:0008017">
    <property type="term" value="F:microtubule binding"/>
    <property type="evidence" value="ECO:0007669"/>
    <property type="project" value="InterPro"/>
</dbReference>
<name>A0A4S4DZP8_CAMSN</name>
<evidence type="ECO:0000313" key="4">
    <source>
        <dbReference type="Proteomes" id="UP000306102"/>
    </source>
</evidence>
<evidence type="ECO:0000256" key="1">
    <source>
        <dbReference type="SAM" id="Coils"/>
    </source>
</evidence>
<protein>
    <recommendedName>
        <fullName evidence="5">Helicase ATP-binding domain-containing protein</fullName>
    </recommendedName>
</protein>
<dbReference type="AlphaFoldDB" id="A0A4S4DZP8"/>
<dbReference type="Gene3D" id="3.40.50.300">
    <property type="entry name" value="P-loop containing nucleotide triphosphate hydrolases"/>
    <property type="match status" value="1"/>
</dbReference>
<dbReference type="GO" id="GO:0010497">
    <property type="term" value="P:plasmodesmata-mediated intercellular transport"/>
    <property type="evidence" value="ECO:0007669"/>
    <property type="project" value="InterPro"/>
</dbReference>
<gene>
    <name evidence="3" type="ORF">TEA_006963</name>
</gene>
<accession>A0A4S4DZP8</accession>
<dbReference type="InterPro" id="IPR040289">
    <property type="entry name" value="MBP2C"/>
</dbReference>
<feature type="region of interest" description="Disordered" evidence="2">
    <location>
        <begin position="51"/>
        <end position="71"/>
    </location>
</feature>
<proteinExistence type="predicted"/>
<dbReference type="EMBL" id="SDRB02008931">
    <property type="protein sequence ID" value="THG08963.1"/>
    <property type="molecule type" value="Genomic_DNA"/>
</dbReference>
<dbReference type="PANTHER" id="PTHR35502">
    <property type="entry name" value="PROTEIN MICROTUBULE BINDING PROTEIN 2C"/>
    <property type="match status" value="1"/>
</dbReference>
<comment type="caution">
    <text evidence="3">The sequence shown here is derived from an EMBL/GenBank/DDBJ whole genome shotgun (WGS) entry which is preliminary data.</text>
</comment>
<reference evidence="3 4" key="1">
    <citation type="journal article" date="2018" name="Proc. Natl. Acad. Sci. U.S.A.">
        <title>Draft genome sequence of Camellia sinensis var. sinensis provides insights into the evolution of the tea genome and tea quality.</title>
        <authorList>
            <person name="Wei C."/>
            <person name="Yang H."/>
            <person name="Wang S."/>
            <person name="Zhao J."/>
            <person name="Liu C."/>
            <person name="Gao L."/>
            <person name="Xia E."/>
            <person name="Lu Y."/>
            <person name="Tai Y."/>
            <person name="She G."/>
            <person name="Sun J."/>
            <person name="Cao H."/>
            <person name="Tong W."/>
            <person name="Gao Q."/>
            <person name="Li Y."/>
            <person name="Deng W."/>
            <person name="Jiang X."/>
            <person name="Wang W."/>
            <person name="Chen Q."/>
            <person name="Zhang S."/>
            <person name="Li H."/>
            <person name="Wu J."/>
            <person name="Wang P."/>
            <person name="Li P."/>
            <person name="Shi C."/>
            <person name="Zheng F."/>
            <person name="Jian J."/>
            <person name="Huang B."/>
            <person name="Shan D."/>
            <person name="Shi M."/>
            <person name="Fang C."/>
            <person name="Yue Y."/>
            <person name="Li F."/>
            <person name="Li D."/>
            <person name="Wei S."/>
            <person name="Han B."/>
            <person name="Jiang C."/>
            <person name="Yin Y."/>
            <person name="Xia T."/>
            <person name="Zhang Z."/>
            <person name="Bennetzen J.L."/>
            <person name="Zhao S."/>
            <person name="Wan X."/>
        </authorList>
    </citation>
    <scope>NUCLEOTIDE SEQUENCE [LARGE SCALE GENOMIC DNA]</scope>
    <source>
        <strain evidence="4">cv. Shuchazao</strain>
        <tissue evidence="3">Leaf</tissue>
    </source>
</reference>
<dbReference type="InterPro" id="IPR027417">
    <property type="entry name" value="P-loop_NTPase"/>
</dbReference>
<dbReference type="STRING" id="542762.A0A4S4DZP8"/>
<dbReference type="Proteomes" id="UP000306102">
    <property type="component" value="Unassembled WGS sequence"/>
</dbReference>
<dbReference type="PANTHER" id="PTHR35502:SF2">
    <property type="entry name" value="PROTEIN MICROTUBULE BINDING PROTEIN 2C"/>
    <property type="match status" value="1"/>
</dbReference>
<evidence type="ECO:0000313" key="3">
    <source>
        <dbReference type="EMBL" id="THG08963.1"/>
    </source>
</evidence>
<keyword evidence="4" id="KW-1185">Reference proteome</keyword>
<sequence length="159" mass="18203">MLDEAHERTIHIDVLFGLLKQLVKRRLDLRLIVTSVTLDAEKFSTQSIPTKKRREYADKDQGKIASDNQDGCSDSFSIFPSRTLPTEKDREELIALKEQVEDLQRKLLEKEELLKSVEISKTQMTSMNAKFEELKHQAADKDSLIKSTQLQLSDAKVSV</sequence>
<feature type="coiled-coil region" evidence="1">
    <location>
        <begin position="86"/>
        <end position="120"/>
    </location>
</feature>
<organism evidence="3 4">
    <name type="scientific">Camellia sinensis var. sinensis</name>
    <name type="common">China tea</name>
    <dbReference type="NCBI Taxonomy" id="542762"/>
    <lineage>
        <taxon>Eukaryota</taxon>
        <taxon>Viridiplantae</taxon>
        <taxon>Streptophyta</taxon>
        <taxon>Embryophyta</taxon>
        <taxon>Tracheophyta</taxon>
        <taxon>Spermatophyta</taxon>
        <taxon>Magnoliopsida</taxon>
        <taxon>eudicotyledons</taxon>
        <taxon>Gunneridae</taxon>
        <taxon>Pentapetalae</taxon>
        <taxon>asterids</taxon>
        <taxon>Ericales</taxon>
        <taxon>Theaceae</taxon>
        <taxon>Camellia</taxon>
    </lineage>
</organism>
<keyword evidence="1" id="KW-0175">Coiled coil</keyword>
<evidence type="ECO:0000256" key="2">
    <source>
        <dbReference type="SAM" id="MobiDB-lite"/>
    </source>
</evidence>
<evidence type="ECO:0008006" key="5">
    <source>
        <dbReference type="Google" id="ProtNLM"/>
    </source>
</evidence>